<dbReference type="SUPFAM" id="SSF54001">
    <property type="entry name" value="Cysteine proteinases"/>
    <property type="match status" value="1"/>
</dbReference>
<dbReference type="InterPro" id="IPR053710">
    <property type="entry name" value="Arylamine_NAT_domain_sf"/>
</dbReference>
<dbReference type="OrthoDB" id="7181050at2"/>
<dbReference type="eggNOG" id="COG2162">
    <property type="taxonomic scope" value="Bacteria"/>
</dbReference>
<name>A4CDV9_9GAMM</name>
<evidence type="ECO:0000313" key="4">
    <source>
        <dbReference type="Proteomes" id="UP000006201"/>
    </source>
</evidence>
<dbReference type="PRINTS" id="PR01543">
    <property type="entry name" value="ANATRNSFRASE"/>
</dbReference>
<dbReference type="GO" id="GO:0016407">
    <property type="term" value="F:acetyltransferase activity"/>
    <property type="evidence" value="ECO:0007669"/>
    <property type="project" value="InterPro"/>
</dbReference>
<comment type="caution">
    <text evidence="3">The sequence shown here is derived from an EMBL/GenBank/DDBJ whole genome shotgun (WGS) entry which is preliminary data.</text>
</comment>
<dbReference type="AlphaFoldDB" id="A4CDV9"/>
<dbReference type="InterPro" id="IPR001447">
    <property type="entry name" value="Arylamine_N-AcTrfase"/>
</dbReference>
<dbReference type="STRING" id="87626.PTD2_05755"/>
<protein>
    <submittedName>
        <fullName evidence="3">N-acetyltransferase family protein</fullName>
    </submittedName>
</protein>
<accession>A4CDV9</accession>
<organism evidence="3 4">
    <name type="scientific">Pseudoalteromonas tunicata D2</name>
    <dbReference type="NCBI Taxonomy" id="87626"/>
    <lineage>
        <taxon>Bacteria</taxon>
        <taxon>Pseudomonadati</taxon>
        <taxon>Pseudomonadota</taxon>
        <taxon>Gammaproteobacteria</taxon>
        <taxon>Alteromonadales</taxon>
        <taxon>Pseudoalteromonadaceae</taxon>
        <taxon>Pseudoalteromonas</taxon>
    </lineage>
</organism>
<dbReference type="Gene3D" id="3.30.2140.20">
    <property type="match status" value="1"/>
</dbReference>
<dbReference type="InterPro" id="IPR038765">
    <property type="entry name" value="Papain-like_cys_pep_sf"/>
</dbReference>
<reference evidence="3 4" key="1">
    <citation type="submission" date="2006-02" db="EMBL/GenBank/DDBJ databases">
        <authorList>
            <person name="Moran M.A."/>
            <person name="Kjelleberg S."/>
            <person name="Egan S."/>
            <person name="Saunders N."/>
            <person name="Thomas T."/>
            <person name="Ferriera S."/>
            <person name="Johnson J."/>
            <person name="Kravitz S."/>
            <person name="Halpern A."/>
            <person name="Remington K."/>
            <person name="Beeson K."/>
            <person name="Tran B."/>
            <person name="Rogers Y.-H."/>
            <person name="Friedman R."/>
            <person name="Venter J.C."/>
        </authorList>
    </citation>
    <scope>NUCLEOTIDE SEQUENCE [LARGE SCALE GENOMIC DNA]</scope>
    <source>
        <strain evidence="3 4">D2</strain>
    </source>
</reference>
<gene>
    <name evidence="3" type="ORF">PTD2_05755</name>
</gene>
<comment type="similarity">
    <text evidence="1 2">Belongs to the arylamine N-acetyltransferase family.</text>
</comment>
<evidence type="ECO:0000256" key="2">
    <source>
        <dbReference type="RuleBase" id="RU003452"/>
    </source>
</evidence>
<dbReference type="Proteomes" id="UP000006201">
    <property type="component" value="Unassembled WGS sequence"/>
</dbReference>
<sequence>MQSYIKNYLALLNVQKTTSDYHYISELQQAHLTHFSFSSSNVLLKKPLSLEPAALFERLINQRLGGYCFEHNKIFYLALQALGYTVRPLLGRVMLNGDSSNGRSHRLTLLTLNEKQYVIDVGFGVACPRLLIDLQNKEIVNDQAFEYQLSQEYDYSTSYRLTQLSPEPAKVLYRFDLREVTEADCEIAHFYSHQHPQAAFVNNLVVARVTAKQRKLIRNLTYLIIDNASSQEVAIDIKTSKQLYQLCNEQFAVGLSVSEASELFGFLQDKQK</sequence>
<dbReference type="Pfam" id="PF00797">
    <property type="entry name" value="Acetyltransf_2"/>
    <property type="match status" value="1"/>
</dbReference>
<dbReference type="EMBL" id="AAOH01000007">
    <property type="protein sequence ID" value="EAR27151.1"/>
    <property type="molecule type" value="Genomic_DNA"/>
</dbReference>
<keyword evidence="4" id="KW-1185">Reference proteome</keyword>
<evidence type="ECO:0000256" key="1">
    <source>
        <dbReference type="ARBA" id="ARBA00006547"/>
    </source>
</evidence>
<dbReference type="RefSeq" id="WP_009839014.1">
    <property type="nucleotide sequence ID" value="NZ_AAOH01000007.1"/>
</dbReference>
<dbReference type="PANTHER" id="PTHR11786:SF0">
    <property type="entry name" value="ARYLAMINE N-ACETYLTRANSFERASE 4-RELATED"/>
    <property type="match status" value="1"/>
</dbReference>
<proteinExistence type="inferred from homology"/>
<evidence type="ECO:0000313" key="3">
    <source>
        <dbReference type="EMBL" id="EAR27151.1"/>
    </source>
</evidence>
<dbReference type="PANTHER" id="PTHR11786">
    <property type="entry name" value="N-HYDROXYARYLAMINE O-ACETYLTRANSFERASE"/>
    <property type="match status" value="1"/>
</dbReference>
<keyword evidence="3" id="KW-0808">Transferase</keyword>
<dbReference type="HOGENOM" id="CLU_049918_1_1_6"/>